<accession>A0A1W1YGS9</accession>
<name>A0A1W1YGS9_9MICO</name>
<feature type="compositionally biased region" description="Low complexity" evidence="1">
    <location>
        <begin position="58"/>
        <end position="72"/>
    </location>
</feature>
<keyword evidence="2" id="KW-0732">Signal</keyword>
<feature type="chain" id="PRO_5012732271" evidence="2">
    <location>
        <begin position="28"/>
        <end position="72"/>
    </location>
</feature>
<gene>
    <name evidence="3" type="ORF">SAMN06296429_10231</name>
</gene>
<protein>
    <submittedName>
        <fullName evidence="3">Uncharacterized protein</fullName>
    </submittedName>
</protein>
<sequence>MSRMLRRLAGTTAAVALVAVPILPSQAVTQTTAAAVQSAAALSVTDALGVRTGPPRPSAATSSASRPRPTGS</sequence>
<proteinExistence type="predicted"/>
<dbReference type="AlphaFoldDB" id="A0A1W1YGS9"/>
<evidence type="ECO:0000256" key="1">
    <source>
        <dbReference type="SAM" id="MobiDB-lite"/>
    </source>
</evidence>
<feature type="signal peptide" evidence="2">
    <location>
        <begin position="1"/>
        <end position="27"/>
    </location>
</feature>
<dbReference type="Proteomes" id="UP000192634">
    <property type="component" value="Unassembled WGS sequence"/>
</dbReference>
<feature type="region of interest" description="Disordered" evidence="1">
    <location>
        <begin position="47"/>
        <end position="72"/>
    </location>
</feature>
<reference evidence="3 4" key="1">
    <citation type="submission" date="2017-04" db="EMBL/GenBank/DDBJ databases">
        <authorList>
            <person name="Afonso C.L."/>
            <person name="Miller P.J."/>
            <person name="Scott M.A."/>
            <person name="Spackman E."/>
            <person name="Goraichik I."/>
            <person name="Dimitrov K.M."/>
            <person name="Suarez D.L."/>
            <person name="Swayne D.E."/>
        </authorList>
    </citation>
    <scope>NUCLEOTIDE SEQUENCE [LARGE SCALE GENOMIC DNA]</scope>
    <source>
        <strain evidence="3 4">CGMCC 1.12511</strain>
    </source>
</reference>
<evidence type="ECO:0000313" key="4">
    <source>
        <dbReference type="Proteomes" id="UP000192634"/>
    </source>
</evidence>
<dbReference type="EMBL" id="FWXN01000002">
    <property type="protein sequence ID" value="SMC35375.1"/>
    <property type="molecule type" value="Genomic_DNA"/>
</dbReference>
<organism evidence="3 4">
    <name type="scientific">Janibacter indicus</name>
    <dbReference type="NCBI Taxonomy" id="857417"/>
    <lineage>
        <taxon>Bacteria</taxon>
        <taxon>Bacillati</taxon>
        <taxon>Actinomycetota</taxon>
        <taxon>Actinomycetes</taxon>
        <taxon>Micrococcales</taxon>
        <taxon>Intrasporangiaceae</taxon>
        <taxon>Janibacter</taxon>
    </lineage>
</organism>
<evidence type="ECO:0000313" key="3">
    <source>
        <dbReference type="EMBL" id="SMC35375.1"/>
    </source>
</evidence>
<evidence type="ECO:0000256" key="2">
    <source>
        <dbReference type="SAM" id="SignalP"/>
    </source>
</evidence>